<evidence type="ECO:0000313" key="3">
    <source>
        <dbReference type="EMBL" id="MBD0413881.1"/>
    </source>
</evidence>
<dbReference type="InterPro" id="IPR037165">
    <property type="entry name" value="AldOxase/xan_DH_Mopterin-bd_sf"/>
</dbReference>
<keyword evidence="4" id="KW-1185">Reference proteome</keyword>
<evidence type="ECO:0000259" key="1">
    <source>
        <dbReference type="Pfam" id="PF02738"/>
    </source>
</evidence>
<dbReference type="AlphaFoldDB" id="A0A8J6PTG9"/>
<dbReference type="Pfam" id="PF02738">
    <property type="entry name" value="MoCoBD_1"/>
    <property type="match status" value="1"/>
</dbReference>
<dbReference type="RefSeq" id="WP_188163279.1">
    <property type="nucleotide sequence ID" value="NZ_JACVVX010000001.1"/>
</dbReference>
<dbReference type="PANTHER" id="PTHR47495">
    <property type="entry name" value="ALDEHYDE DEHYDROGENASE"/>
    <property type="match status" value="1"/>
</dbReference>
<gene>
    <name evidence="3" type="ORF">ICI42_04350</name>
</gene>
<dbReference type="InterPro" id="IPR012368">
    <property type="entry name" value="OxRdtase_Mopterin-bd_su_IorB"/>
</dbReference>
<feature type="domain" description="Aldehyde oxidase/xanthine dehydrogenase first molybdopterin binding" evidence="1">
    <location>
        <begin position="291"/>
        <end position="419"/>
    </location>
</feature>
<proteinExistence type="predicted"/>
<evidence type="ECO:0000259" key="2">
    <source>
        <dbReference type="Pfam" id="PF20256"/>
    </source>
</evidence>
<dbReference type="Pfam" id="PF20256">
    <property type="entry name" value="MoCoBD_2"/>
    <property type="match status" value="2"/>
</dbReference>
<comment type="caution">
    <text evidence="3">The sequence shown here is derived from an EMBL/GenBank/DDBJ whole genome shotgun (WGS) entry which is preliminary data.</text>
</comment>
<dbReference type="InterPro" id="IPR008274">
    <property type="entry name" value="AldOxase/xan_DH_MoCoBD1"/>
</dbReference>
<evidence type="ECO:0000313" key="4">
    <source>
        <dbReference type="Proteomes" id="UP000643405"/>
    </source>
</evidence>
<dbReference type="Gene3D" id="3.30.365.10">
    <property type="entry name" value="Aldehyde oxidase/xanthine dehydrogenase, molybdopterin binding domain"/>
    <property type="match status" value="3"/>
</dbReference>
<name>A0A8J6PTG9_9HYPH</name>
<protein>
    <submittedName>
        <fullName evidence="3">Xanthine dehydrogenase family protein molybdopterin-binding subunit</fullName>
    </submittedName>
</protein>
<accession>A0A8J6PTG9</accession>
<dbReference type="Gene3D" id="3.90.1170.50">
    <property type="entry name" value="Aldehyde oxidase/xanthine dehydrogenase, a/b hammerhead"/>
    <property type="match status" value="1"/>
</dbReference>
<feature type="domain" description="Aldehyde oxidase/xanthine dehydrogenase second molybdopterin binding" evidence="2">
    <location>
        <begin position="563"/>
        <end position="645"/>
    </location>
</feature>
<dbReference type="Proteomes" id="UP000643405">
    <property type="component" value="Unassembled WGS sequence"/>
</dbReference>
<dbReference type="PANTHER" id="PTHR47495:SF1">
    <property type="entry name" value="BLL3820 PROTEIN"/>
    <property type="match status" value="1"/>
</dbReference>
<dbReference type="GO" id="GO:0016491">
    <property type="term" value="F:oxidoreductase activity"/>
    <property type="evidence" value="ECO:0007669"/>
    <property type="project" value="InterPro"/>
</dbReference>
<dbReference type="InterPro" id="IPR046867">
    <property type="entry name" value="AldOxase/xan_DH_MoCoBD2"/>
</dbReference>
<feature type="domain" description="Aldehyde oxidase/xanthine dehydrogenase second molybdopterin binding" evidence="2">
    <location>
        <begin position="17"/>
        <end position="134"/>
    </location>
</feature>
<dbReference type="SUPFAM" id="SSF56003">
    <property type="entry name" value="Molybdenum cofactor-binding domain"/>
    <property type="match status" value="2"/>
</dbReference>
<sequence length="703" mass="74737">MAGLSNSLKDNPRLDRWLKFCDDRTVRVGTGKVELGQGVLTALAQIAAEELDLRIDQISMMSGNTAEGPGEGYTASSWSIEHSGGAIRLVAAEVRELALKQAALRLNASPDELSVVEGVFLRNGTPTDFDYWAVAGDLDLAAEATGTVLPKSSNTYRLVGTSVPRLDLPAKLTGSGFIHDMVLPDMLHARTLRQPGRGATLAALDEAFVRRKAGADISIIRIDNFVAFVGADETAVRAAAVAAADCAVWSDARILHPEQATAKWVAAQPSHDRLIGAPVEEPAGAHGASLTFTRPFLSHGSIAPSCALAVYRDGALTVWSHAQGMHPLRDNIAKTLGLPPENVTCHHVQGGGCYGHNGADDAALDAALLARALPNQPIRLMWRREEEFGYEPLSSAMTVTVHAALDAGGRPRDWTTEIWSAAHGQRPGVGGAYLLAADAMKEQPPERKPFDIPLERGGGADRNGIPLYDIDAKRISYHLIHDVPVRTSSLRGLGATLNVFAIEALMDELAAREGEDPVSYRLSTLSDPRARRTLEKAAAMAGWSLRDAGGAGRGLGIGLARYKNSSAYAAVVAAVEVDEAVRVTDIWCAVDAGLVINPDGIVSQVEGNIVQAISWTLIEEVGFDPQGISTLDWQSYPVIRFSDIPEIHVELIEADQHEALGVGECAGGPTAAAIGNAVAHALGIRICDMPMTRERIMAAALNA</sequence>
<dbReference type="PIRSF" id="PIRSF036389">
    <property type="entry name" value="IOR_B"/>
    <property type="match status" value="1"/>
</dbReference>
<organism evidence="3 4">
    <name type="scientific">Oryzicola mucosus</name>
    <dbReference type="NCBI Taxonomy" id="2767425"/>
    <lineage>
        <taxon>Bacteria</taxon>
        <taxon>Pseudomonadati</taxon>
        <taxon>Pseudomonadota</taxon>
        <taxon>Alphaproteobacteria</taxon>
        <taxon>Hyphomicrobiales</taxon>
        <taxon>Phyllobacteriaceae</taxon>
        <taxon>Oryzicola</taxon>
    </lineage>
</organism>
<reference evidence="3" key="1">
    <citation type="submission" date="2020-09" db="EMBL/GenBank/DDBJ databases">
        <title>Genome seq and assembly of Tianweitania sp.</title>
        <authorList>
            <person name="Chhetri G."/>
        </authorList>
    </citation>
    <scope>NUCLEOTIDE SEQUENCE</scope>
    <source>
        <strain evidence="3">Rool2</strain>
    </source>
</reference>
<dbReference type="EMBL" id="JACVVX010000001">
    <property type="protein sequence ID" value="MBD0413881.1"/>
    <property type="molecule type" value="Genomic_DNA"/>
</dbReference>
<dbReference type="InterPro" id="IPR052516">
    <property type="entry name" value="N-heterocyclic_Hydroxylase"/>
</dbReference>